<dbReference type="KEGG" id="led:BBK82_38285"/>
<keyword evidence="3" id="KW-1185">Reference proteome</keyword>
<dbReference type="InterPro" id="IPR027417">
    <property type="entry name" value="P-loop_NTPase"/>
</dbReference>
<dbReference type="InterPro" id="IPR035897">
    <property type="entry name" value="Toll_tir_struct_dom_sf"/>
</dbReference>
<evidence type="ECO:0000313" key="2">
    <source>
        <dbReference type="EMBL" id="ANZ40968.1"/>
    </source>
</evidence>
<dbReference type="AlphaFoldDB" id="A0A1B2HTE5"/>
<dbReference type="GO" id="GO:0007165">
    <property type="term" value="P:signal transduction"/>
    <property type="evidence" value="ECO:0007669"/>
    <property type="project" value="InterPro"/>
</dbReference>
<dbReference type="Pfam" id="PF13676">
    <property type="entry name" value="TIR_2"/>
    <property type="match status" value="1"/>
</dbReference>
<dbReference type="Gene3D" id="1.25.40.10">
    <property type="entry name" value="Tetratricopeptide repeat domain"/>
    <property type="match status" value="1"/>
</dbReference>
<organism evidence="2 3">
    <name type="scientific">Lentzea guizhouensis</name>
    <dbReference type="NCBI Taxonomy" id="1586287"/>
    <lineage>
        <taxon>Bacteria</taxon>
        <taxon>Bacillati</taxon>
        <taxon>Actinomycetota</taxon>
        <taxon>Actinomycetes</taxon>
        <taxon>Pseudonocardiales</taxon>
        <taxon>Pseudonocardiaceae</taxon>
        <taxon>Lentzea</taxon>
    </lineage>
</organism>
<reference evidence="2 3" key="1">
    <citation type="submission" date="2016-07" db="EMBL/GenBank/DDBJ databases">
        <title>Complete genome sequence of the Lentzea guizhouensis DHS C013.</title>
        <authorList>
            <person name="Cao C."/>
        </authorList>
    </citation>
    <scope>NUCLEOTIDE SEQUENCE [LARGE SCALE GENOMIC DNA]</scope>
    <source>
        <strain evidence="2 3">DHS C013</strain>
    </source>
</reference>
<dbReference type="SUPFAM" id="SSF52540">
    <property type="entry name" value="P-loop containing nucleoside triphosphate hydrolases"/>
    <property type="match status" value="1"/>
</dbReference>
<evidence type="ECO:0000313" key="3">
    <source>
        <dbReference type="Proteomes" id="UP000093053"/>
    </source>
</evidence>
<dbReference type="SUPFAM" id="SSF52200">
    <property type="entry name" value="Toll/Interleukin receptor TIR domain"/>
    <property type="match status" value="1"/>
</dbReference>
<dbReference type="InterPro" id="IPR011990">
    <property type="entry name" value="TPR-like_helical_dom_sf"/>
</dbReference>
<dbReference type="Proteomes" id="UP000093053">
    <property type="component" value="Chromosome"/>
</dbReference>
<proteinExistence type="predicted"/>
<dbReference type="EMBL" id="CP016793">
    <property type="protein sequence ID" value="ANZ40968.1"/>
    <property type="molecule type" value="Genomic_DNA"/>
</dbReference>
<sequence>MVQILDRLAANGHDTFIDRVGNRFGDPVSANVEEALRTSTLCLVYYSERYELRHACQFELMQALSADVREGGQMRTVVINPESSKAHVQPAVLKDQIYLTDDGGDADLARIIDEVERHLARLTGTYKGIDFSALPRMVGGRPGVAPKVRRYSAMWRLERALHAQRYRLTHQPTNGIAVLTGLRGVGKTTLADDYIMHFAHAYQVVIRVDLADATGPTAQSTLRDVVTEANNTLLTSKGHALVVIDSVPAGLPIGDFGAALDNVDVLLLIISEHTEYAALGQEVRLGGLTDDESMVLVHRLHPFDENGPEAEQVRELATAVDNHAMALSALARSATARRGLTTLTEHVGRVLDGTSDTMTKVAEIFVDRLDELDDEYQRATLRVLAACGPAAMPARQLRNLLSSLGMDQNRVLESVESLQTMLLVRQVGAAWQTHGLIRQAVRSHLDARTIDWIASTYAKHLVAVLRPGRAGHGEQDWNLLVRHARFLVEQPIVETITVNALLPLIARELRVDGRLGSAARYLDRLVAAGPGDPQIVLEAAADHYDVGEYEEVVTMTSRAFLSSSGRERVLLSCVHASTLDALGRFADAEPHWRAATDAATLNSLTEAERVKVRLRWIRGQRLRGVLKASAAALEELLTTPELRSSEDLRLLALIELAHIQLLTGAQNAARSNARQVLDHFAAKKQQHHAAAAEAEYVLATAQLQLQFTELKARPDRWVEAEARFLRLADELEEQYGARNAKVLACRVNADWALISHGQPKKALDSTAVLLPVVRERLGEHHPLVLREHYVRGLAHSQLGEIVEGADELGTAHRGQLTTLGIVHPETLRTQFELAIALKLRDHDGDNRRANVLLDEVWKHANHVTGWLDDLPWQAFFGATLVRWTPVRALRGIHRANHKHKW</sequence>
<protein>
    <recommendedName>
        <fullName evidence="1">TIR domain-containing protein</fullName>
    </recommendedName>
</protein>
<name>A0A1B2HTE5_9PSEU</name>
<evidence type="ECO:0000259" key="1">
    <source>
        <dbReference type="Pfam" id="PF13676"/>
    </source>
</evidence>
<dbReference type="STRING" id="1586287.BBK82_38285"/>
<gene>
    <name evidence="2" type="ORF">BBK82_38285</name>
</gene>
<accession>A0A1B2HTE5</accession>
<dbReference type="Gene3D" id="3.40.50.10140">
    <property type="entry name" value="Toll/interleukin-1 receptor homology (TIR) domain"/>
    <property type="match status" value="1"/>
</dbReference>
<feature type="domain" description="TIR" evidence="1">
    <location>
        <begin position="3"/>
        <end position="91"/>
    </location>
</feature>
<dbReference type="InterPro" id="IPR000157">
    <property type="entry name" value="TIR_dom"/>
</dbReference>